<sequence>MQRNTEQKIVEETSSKGYKLRYSPGDGYYSSDELRIITADPPFEPSKSKQRQAIEFLISELGEYHIKSILATHPQFVDPGENFESVACNLCGEPLKMDDWQEFMSTAHESKFHELSILPKCCDKETSLNKLTYSWQAGFSKYRLSIIGFNPNENKLAKLMDQLEKILETNLKVIRAKY</sequence>
<evidence type="ECO:0000313" key="1">
    <source>
        <dbReference type="EMBL" id="MDN5214626.1"/>
    </source>
</evidence>
<comment type="caution">
    <text evidence="1">The sequence shown here is derived from an EMBL/GenBank/DDBJ whole genome shotgun (WGS) entry which is preliminary data.</text>
</comment>
<evidence type="ECO:0000313" key="2">
    <source>
        <dbReference type="Proteomes" id="UP001172083"/>
    </source>
</evidence>
<name>A0ABT8LE72_9BACT</name>
<accession>A0ABT8LE72</accession>
<dbReference type="EMBL" id="JAUJEB010000005">
    <property type="protein sequence ID" value="MDN5214626.1"/>
    <property type="molecule type" value="Genomic_DNA"/>
</dbReference>
<dbReference type="Proteomes" id="UP001172083">
    <property type="component" value="Unassembled WGS sequence"/>
</dbReference>
<proteinExistence type="predicted"/>
<gene>
    <name evidence="1" type="ORF">QQ020_21280</name>
</gene>
<keyword evidence="2" id="KW-1185">Reference proteome</keyword>
<reference evidence="1" key="1">
    <citation type="submission" date="2023-06" db="EMBL/GenBank/DDBJ databases">
        <title>Genomic of Agaribacillus aureum.</title>
        <authorList>
            <person name="Wang G."/>
        </authorList>
    </citation>
    <scope>NUCLEOTIDE SEQUENCE</scope>
    <source>
        <strain evidence="1">BMA12</strain>
    </source>
</reference>
<protein>
    <recommendedName>
        <fullName evidence="3">C2H2-type domain-containing protein</fullName>
    </recommendedName>
</protein>
<evidence type="ECO:0008006" key="3">
    <source>
        <dbReference type="Google" id="ProtNLM"/>
    </source>
</evidence>
<dbReference type="RefSeq" id="WP_346759965.1">
    <property type="nucleotide sequence ID" value="NZ_JAUJEB010000005.1"/>
</dbReference>
<organism evidence="1 2">
    <name type="scientific">Agaribacillus aureus</name>
    <dbReference type="NCBI Taxonomy" id="3051825"/>
    <lineage>
        <taxon>Bacteria</taxon>
        <taxon>Pseudomonadati</taxon>
        <taxon>Bacteroidota</taxon>
        <taxon>Cytophagia</taxon>
        <taxon>Cytophagales</taxon>
        <taxon>Splendidivirgaceae</taxon>
        <taxon>Agaribacillus</taxon>
    </lineage>
</organism>